<sequence>MKKTWICWEARKLWEMPMIPIFLILCLGFNVLMIVGNRIGSDADSYVSYVAGVTQETGGQMGEAFDRALARLPDEDAFKEQLIQETRGREDTLDQFDAGRLGDLYIGKFRIQGIAAGFLEQKYRMLDGKVKKLAEEDASMSLAAAGKTKTLTEALFQKMCRAVITEGILLAVLMALYSSGCDKLSRTAPVLYSSRAGRRIQLSKAAAGGLSAAAVYTLLSAGSVLVFACAWKPGPIWEANMASQFNYVTAFGMKLPFLTWTSFSIAGYLAATLALGLAVVLLFHGLGFAAGLIANSAYRGFLLLLIPAALNFEVMMLAGDSSLWLLYQLIQWSPVALWWFQPLWFTDLGAGAVLPWQECAEAVFCLAAGAGLFWASYRHYLKKDVN</sequence>
<dbReference type="RefSeq" id="WP_238722923.1">
    <property type="nucleotide sequence ID" value="NZ_JAHQCW010000044.1"/>
</dbReference>
<feature type="transmembrane region" description="Helical" evidence="1">
    <location>
        <begin position="213"/>
        <end position="231"/>
    </location>
</feature>
<dbReference type="Proteomes" id="UP000712157">
    <property type="component" value="Unassembled WGS sequence"/>
</dbReference>
<keyword evidence="1" id="KW-0812">Transmembrane</keyword>
<evidence type="ECO:0000313" key="3">
    <source>
        <dbReference type="Proteomes" id="UP000712157"/>
    </source>
</evidence>
<name>A0A949NFV8_9FIRM</name>
<keyword evidence="1" id="KW-0472">Membrane</keyword>
<feature type="transmembrane region" description="Helical" evidence="1">
    <location>
        <begin position="159"/>
        <end position="177"/>
    </location>
</feature>
<organism evidence="2 3">
    <name type="scientific">Diplocloster agilis</name>
    <dbReference type="NCBI Taxonomy" id="2850323"/>
    <lineage>
        <taxon>Bacteria</taxon>
        <taxon>Bacillati</taxon>
        <taxon>Bacillota</taxon>
        <taxon>Clostridia</taxon>
        <taxon>Lachnospirales</taxon>
        <taxon>Lachnospiraceae</taxon>
        <taxon>Diplocloster</taxon>
    </lineage>
</organism>
<keyword evidence="1" id="KW-1133">Transmembrane helix</keyword>
<gene>
    <name evidence="2" type="ORF">KTH89_20480</name>
</gene>
<proteinExistence type="predicted"/>
<dbReference type="AlphaFoldDB" id="A0A949NFV8"/>
<accession>A0A949NFV8</accession>
<protein>
    <submittedName>
        <fullName evidence="2">Uncharacterized protein</fullName>
    </submittedName>
</protein>
<evidence type="ECO:0000313" key="2">
    <source>
        <dbReference type="EMBL" id="MBU9738916.1"/>
    </source>
</evidence>
<dbReference type="EMBL" id="JAHQCW010000044">
    <property type="protein sequence ID" value="MBU9738916.1"/>
    <property type="molecule type" value="Genomic_DNA"/>
</dbReference>
<feature type="transmembrane region" description="Helical" evidence="1">
    <location>
        <begin position="18"/>
        <end position="36"/>
    </location>
</feature>
<feature type="transmembrane region" description="Helical" evidence="1">
    <location>
        <begin position="257"/>
        <end position="283"/>
    </location>
</feature>
<feature type="transmembrane region" description="Helical" evidence="1">
    <location>
        <begin position="360"/>
        <end position="377"/>
    </location>
</feature>
<evidence type="ECO:0000256" key="1">
    <source>
        <dbReference type="SAM" id="Phobius"/>
    </source>
</evidence>
<keyword evidence="3" id="KW-1185">Reference proteome</keyword>
<reference evidence="2" key="1">
    <citation type="submission" date="2021-06" db="EMBL/GenBank/DDBJ databases">
        <title>Description of novel taxa of the family Lachnospiraceae.</title>
        <authorList>
            <person name="Chaplin A.V."/>
            <person name="Sokolova S.R."/>
            <person name="Pikina A.P."/>
            <person name="Korzhanova M."/>
            <person name="Belova V."/>
            <person name="Korostin D."/>
            <person name="Efimov B.A."/>
        </authorList>
    </citation>
    <scope>NUCLEOTIDE SEQUENCE</scope>
    <source>
        <strain evidence="2">ASD5720</strain>
    </source>
</reference>
<comment type="caution">
    <text evidence="2">The sequence shown here is derived from an EMBL/GenBank/DDBJ whole genome shotgun (WGS) entry which is preliminary data.</text>
</comment>